<dbReference type="EMBL" id="GBRH01269364">
    <property type="protein sequence ID" value="JAD28531.1"/>
    <property type="molecule type" value="Transcribed_RNA"/>
</dbReference>
<reference evidence="1" key="1">
    <citation type="submission" date="2014-09" db="EMBL/GenBank/DDBJ databases">
        <authorList>
            <person name="Magalhaes I.L.F."/>
            <person name="Oliveira U."/>
            <person name="Santos F.R."/>
            <person name="Vidigal T.H.D.A."/>
            <person name="Brescovit A.D."/>
            <person name="Santos A.J."/>
        </authorList>
    </citation>
    <scope>NUCLEOTIDE SEQUENCE</scope>
    <source>
        <tissue evidence="1">Shoot tissue taken approximately 20 cm above the soil surface</tissue>
    </source>
</reference>
<proteinExistence type="predicted"/>
<protein>
    <submittedName>
        <fullName evidence="1">Uncharacterized protein</fullName>
    </submittedName>
</protein>
<dbReference type="AlphaFoldDB" id="A0A0A8YQC1"/>
<organism evidence="1">
    <name type="scientific">Arundo donax</name>
    <name type="common">Giant reed</name>
    <name type="synonym">Donax arundinaceus</name>
    <dbReference type="NCBI Taxonomy" id="35708"/>
    <lineage>
        <taxon>Eukaryota</taxon>
        <taxon>Viridiplantae</taxon>
        <taxon>Streptophyta</taxon>
        <taxon>Embryophyta</taxon>
        <taxon>Tracheophyta</taxon>
        <taxon>Spermatophyta</taxon>
        <taxon>Magnoliopsida</taxon>
        <taxon>Liliopsida</taxon>
        <taxon>Poales</taxon>
        <taxon>Poaceae</taxon>
        <taxon>PACMAD clade</taxon>
        <taxon>Arundinoideae</taxon>
        <taxon>Arundineae</taxon>
        <taxon>Arundo</taxon>
    </lineage>
</organism>
<accession>A0A0A8YQC1</accession>
<sequence length="32" mass="3812">MYLSFVCNKKLNLSFTSVNLHNQSSNHDMLYY</sequence>
<reference evidence="1" key="2">
    <citation type="journal article" date="2015" name="Data Brief">
        <title>Shoot transcriptome of the giant reed, Arundo donax.</title>
        <authorList>
            <person name="Barrero R.A."/>
            <person name="Guerrero F.D."/>
            <person name="Moolhuijzen P."/>
            <person name="Goolsby J.A."/>
            <person name="Tidwell J."/>
            <person name="Bellgard S.E."/>
            <person name="Bellgard M.I."/>
        </authorList>
    </citation>
    <scope>NUCLEOTIDE SEQUENCE</scope>
    <source>
        <tissue evidence="1">Shoot tissue taken approximately 20 cm above the soil surface</tissue>
    </source>
</reference>
<name>A0A0A8YQC1_ARUDO</name>
<evidence type="ECO:0000313" key="1">
    <source>
        <dbReference type="EMBL" id="JAD28531.1"/>
    </source>
</evidence>